<sequence length="40" mass="5015">MFNVFFGFSFCSKMNKILKIVKQFFHFIKLFFILKRYENI</sequence>
<organism evidence="1 2">
    <name type="scientific">Strawberry lethal yellows phytoplasma (CPA) str. NZSb11</name>
    <dbReference type="NCBI Taxonomy" id="980422"/>
    <lineage>
        <taxon>Bacteria</taxon>
        <taxon>Bacillati</taxon>
        <taxon>Mycoplasmatota</taxon>
        <taxon>Mollicutes</taxon>
        <taxon>Acholeplasmatales</taxon>
        <taxon>Acholeplasmataceae</taxon>
        <taxon>Candidatus Phytoplasma</taxon>
        <taxon>16SrXII (Stolbur group)</taxon>
    </lineage>
</organism>
<name>R4S1E5_PHYAS</name>
<evidence type="ECO:0000313" key="1">
    <source>
        <dbReference type="EMBL" id="AGL90588.1"/>
    </source>
</evidence>
<dbReference type="KEGG" id="nzs:SLY_0672"/>
<gene>
    <name evidence="1" type="ORF">SLY_0672</name>
</gene>
<dbReference type="EMBL" id="CP002548">
    <property type="protein sequence ID" value="AGL90588.1"/>
    <property type="molecule type" value="Genomic_DNA"/>
</dbReference>
<evidence type="ECO:0000313" key="2">
    <source>
        <dbReference type="Proteomes" id="UP000013941"/>
    </source>
</evidence>
<accession>R4S1E5</accession>
<dbReference type="AlphaFoldDB" id="R4S1E5"/>
<reference evidence="1 2" key="1">
    <citation type="journal article" date="2013" name="BMC Genomics">
        <title>Comparison of the complete genome sequence of two closely related isolates of 'Candidatus Phytoplasma australiense' reveals genome plasticity.</title>
        <authorList>
            <person name="Andersen M.T."/>
            <person name="Liefting L.W."/>
            <person name="Havukkala I."/>
            <person name="Beever R.E."/>
        </authorList>
    </citation>
    <scope>NUCLEOTIDE SEQUENCE [LARGE SCALE GENOMIC DNA]</scope>
    <source>
        <strain evidence="1 2">NZSb11</strain>
    </source>
</reference>
<dbReference type="HOGENOM" id="CLU_3297219_0_0_14"/>
<protein>
    <submittedName>
        <fullName evidence="1">Uncharacterized protein</fullName>
    </submittedName>
</protein>
<proteinExistence type="predicted"/>
<keyword evidence="2" id="KW-1185">Reference proteome</keyword>
<dbReference type="Proteomes" id="UP000013941">
    <property type="component" value="Chromosome"/>
</dbReference>